<organism evidence="1 2">
    <name type="scientific">Vibrio aestuarianus</name>
    <dbReference type="NCBI Taxonomy" id="28171"/>
    <lineage>
        <taxon>Bacteria</taxon>
        <taxon>Pseudomonadati</taxon>
        <taxon>Pseudomonadota</taxon>
        <taxon>Gammaproteobacteria</taxon>
        <taxon>Vibrionales</taxon>
        <taxon>Vibrionaceae</taxon>
        <taxon>Vibrio</taxon>
    </lineage>
</organism>
<sequence length="276" mass="31023">MGKFSQRLQKRVMTRGKTHGYCTICRAHGKLTREHVVPQGCGNVEDKVIVRVTEYLGASEKPKGNRSQGGIHFRTVCGKCNSLLGSKYDRELIDFSNDIAEHLSNLTFGYAFNRTTYRPYKTLKLAKAIVGHLLAANSVEETNTDRPHDPRYAELAEFVLNEAAPLPEDVDIYYWLYPYKPIKMLRSIGSMNINNPSFRVAGDILKFYPIAFLVSFDSKPAPEYGLTKLNMSSNQLIDDTVGVEVSYMSALRPDFPEKPGDNEVLLMNDEVCTVAV</sequence>
<dbReference type="RefSeq" id="WP_261926556.1">
    <property type="nucleotide sequence ID" value="NZ_CALYLG010000122.1"/>
</dbReference>
<protein>
    <recommendedName>
        <fullName evidence="3">HNH endonuclease</fullName>
    </recommendedName>
</protein>
<proteinExistence type="predicted"/>
<accession>A0ABD7YQW7</accession>
<reference evidence="1 2" key="1">
    <citation type="submission" date="2022-02" db="EMBL/GenBank/DDBJ databases">
        <title>Emergence and expansion in Europe of a Vibrio aestuarianus clonal complex pathogenic for oysters.</title>
        <authorList>
            <person name="Mesnil A."/>
            <person name="Travers M.-A."/>
        </authorList>
    </citation>
    <scope>NUCLEOTIDE SEQUENCE [LARGE SCALE GENOMIC DNA]</scope>
    <source>
        <strain evidence="1 2">U17</strain>
    </source>
</reference>
<gene>
    <name evidence="1" type="ORF">PYE67_14560</name>
</gene>
<name>A0ABD7YQW7_9VIBR</name>
<dbReference type="AlphaFoldDB" id="A0ABD7YQW7"/>
<evidence type="ECO:0008006" key="3">
    <source>
        <dbReference type="Google" id="ProtNLM"/>
    </source>
</evidence>
<dbReference type="Proteomes" id="UP001241226">
    <property type="component" value="Chromosome 2"/>
</dbReference>
<dbReference type="EMBL" id="CP118712">
    <property type="protein sequence ID" value="WGK87342.1"/>
    <property type="molecule type" value="Genomic_DNA"/>
</dbReference>
<evidence type="ECO:0000313" key="2">
    <source>
        <dbReference type="Proteomes" id="UP001241226"/>
    </source>
</evidence>
<evidence type="ECO:0000313" key="1">
    <source>
        <dbReference type="EMBL" id="WGK87342.1"/>
    </source>
</evidence>